<dbReference type="OrthoDB" id="1707630at2"/>
<dbReference type="RefSeq" id="WP_006524363.1">
    <property type="nucleotide sequence ID" value="NC_021184.1"/>
</dbReference>
<keyword evidence="1" id="KW-0175">Coiled coil</keyword>
<organism evidence="2 3">
    <name type="scientific">Desulfoscipio gibsoniae DSM 7213</name>
    <dbReference type="NCBI Taxonomy" id="767817"/>
    <lineage>
        <taxon>Bacteria</taxon>
        <taxon>Bacillati</taxon>
        <taxon>Bacillota</taxon>
        <taxon>Clostridia</taxon>
        <taxon>Eubacteriales</taxon>
        <taxon>Desulfallaceae</taxon>
        <taxon>Desulfoscipio</taxon>
    </lineage>
</organism>
<accession>R4KKT3</accession>
<keyword evidence="3" id="KW-1185">Reference proteome</keyword>
<proteinExistence type="predicted"/>
<gene>
    <name evidence="2" type="ORF">Desgi_1654</name>
</gene>
<dbReference type="KEGG" id="dgi:Desgi_1654"/>
<evidence type="ECO:0000313" key="3">
    <source>
        <dbReference type="Proteomes" id="UP000013520"/>
    </source>
</evidence>
<evidence type="ECO:0000313" key="2">
    <source>
        <dbReference type="EMBL" id="AGL01125.1"/>
    </source>
</evidence>
<protein>
    <submittedName>
        <fullName evidence="2">Uncharacterized protein</fullName>
    </submittedName>
</protein>
<dbReference type="HOGENOM" id="CLU_177614_0_0_9"/>
<dbReference type="Proteomes" id="UP000013520">
    <property type="component" value="Chromosome"/>
</dbReference>
<dbReference type="AlphaFoldDB" id="R4KKT3"/>
<dbReference type="EMBL" id="CP003273">
    <property type="protein sequence ID" value="AGL01125.1"/>
    <property type="molecule type" value="Genomic_DNA"/>
</dbReference>
<dbReference type="STRING" id="767817.Desgi_1654"/>
<name>R4KKT3_9FIRM</name>
<sequence>MDNDKFQELVLQQFQVITGELKILNKRVGNLEEGQARLEKSQDILVTEVIAIKSKTNEIDTKLTKQAVRVENEIEPKINTLFAGHKQHTEQLARIEERINNHTERLDSIEIDTGYLVSRVARLEKIAK</sequence>
<evidence type="ECO:0000256" key="1">
    <source>
        <dbReference type="SAM" id="Coils"/>
    </source>
</evidence>
<dbReference type="SUPFAM" id="SSF57997">
    <property type="entry name" value="Tropomyosin"/>
    <property type="match status" value="1"/>
</dbReference>
<reference evidence="2 3" key="1">
    <citation type="submission" date="2012-01" db="EMBL/GenBank/DDBJ databases">
        <title>Complete sequence of Desulfotomaculum gibsoniae DSM 7213.</title>
        <authorList>
            <consortium name="US DOE Joint Genome Institute"/>
            <person name="Lucas S."/>
            <person name="Han J."/>
            <person name="Lapidus A."/>
            <person name="Cheng J.-F."/>
            <person name="Goodwin L."/>
            <person name="Pitluck S."/>
            <person name="Peters L."/>
            <person name="Ovchinnikova G."/>
            <person name="Teshima H."/>
            <person name="Detter J.C."/>
            <person name="Han C."/>
            <person name="Tapia R."/>
            <person name="Land M."/>
            <person name="Hauser L."/>
            <person name="Kyrpides N."/>
            <person name="Ivanova N."/>
            <person name="Pagani I."/>
            <person name="Parshina S."/>
            <person name="Plugge C."/>
            <person name="Muyzer G."/>
            <person name="Kuever J."/>
            <person name="Ivanova A."/>
            <person name="Nazina T."/>
            <person name="Klenk H.-P."/>
            <person name="Brambilla E."/>
            <person name="Spring S."/>
            <person name="Stams A.F."/>
            <person name="Woyke T."/>
        </authorList>
    </citation>
    <scope>NUCLEOTIDE SEQUENCE [LARGE SCALE GENOMIC DNA]</scope>
    <source>
        <strain evidence="2 3">DSM 7213</strain>
    </source>
</reference>
<feature type="coiled-coil region" evidence="1">
    <location>
        <begin position="85"/>
        <end position="112"/>
    </location>
</feature>